<dbReference type="EMBL" id="JAATIQ010000144">
    <property type="protein sequence ID" value="KAF4377418.1"/>
    <property type="molecule type" value="Genomic_DNA"/>
</dbReference>
<proteinExistence type="predicted"/>
<evidence type="ECO:0000313" key="2">
    <source>
        <dbReference type="EMBL" id="KAF4377418.1"/>
    </source>
</evidence>
<sequence>MDKSWMKQSRLSDSYQQGVNLFLDFAFKNGSHERKIVCPCVKCCLISPVTQSIAFDHLICNGFMEGYTKWILHGETSSHAPQNIESTVNITVDTSVSFDANDMDEEA</sequence>
<accession>A0A7J6G3I3</accession>
<dbReference type="InterPro" id="IPR029480">
    <property type="entry name" value="Transpos_assoc"/>
</dbReference>
<dbReference type="Pfam" id="PF13963">
    <property type="entry name" value="Transpos_assoc"/>
    <property type="match status" value="1"/>
</dbReference>
<organism evidence="2 3">
    <name type="scientific">Cannabis sativa</name>
    <name type="common">Hemp</name>
    <name type="synonym">Marijuana</name>
    <dbReference type="NCBI Taxonomy" id="3483"/>
    <lineage>
        <taxon>Eukaryota</taxon>
        <taxon>Viridiplantae</taxon>
        <taxon>Streptophyta</taxon>
        <taxon>Embryophyta</taxon>
        <taxon>Tracheophyta</taxon>
        <taxon>Spermatophyta</taxon>
        <taxon>Magnoliopsida</taxon>
        <taxon>eudicotyledons</taxon>
        <taxon>Gunneridae</taxon>
        <taxon>Pentapetalae</taxon>
        <taxon>rosids</taxon>
        <taxon>fabids</taxon>
        <taxon>Rosales</taxon>
        <taxon>Cannabaceae</taxon>
        <taxon>Cannabis</taxon>
    </lineage>
</organism>
<evidence type="ECO:0000313" key="3">
    <source>
        <dbReference type="Proteomes" id="UP000583929"/>
    </source>
</evidence>
<dbReference type="Proteomes" id="UP000583929">
    <property type="component" value="Unassembled WGS sequence"/>
</dbReference>
<name>A0A7J6G3I3_CANSA</name>
<gene>
    <name evidence="2" type="ORF">G4B88_026371</name>
</gene>
<protein>
    <recommendedName>
        <fullName evidence="1">Transposase-associated domain-containing protein</fullName>
    </recommendedName>
</protein>
<keyword evidence="3" id="KW-1185">Reference proteome</keyword>
<dbReference type="AlphaFoldDB" id="A0A7J6G3I3"/>
<reference evidence="2 3" key="1">
    <citation type="journal article" date="2020" name="bioRxiv">
        <title>Sequence and annotation of 42 cannabis genomes reveals extensive copy number variation in cannabinoid synthesis and pathogen resistance genes.</title>
        <authorList>
            <person name="Mckernan K.J."/>
            <person name="Helbert Y."/>
            <person name="Kane L.T."/>
            <person name="Ebling H."/>
            <person name="Zhang L."/>
            <person name="Liu B."/>
            <person name="Eaton Z."/>
            <person name="Mclaughlin S."/>
            <person name="Kingan S."/>
            <person name="Baybayan P."/>
            <person name="Concepcion G."/>
            <person name="Jordan M."/>
            <person name="Riva A."/>
            <person name="Barbazuk W."/>
            <person name="Harkins T."/>
        </authorList>
    </citation>
    <scope>NUCLEOTIDE SEQUENCE [LARGE SCALE GENOMIC DNA]</scope>
    <source>
        <strain evidence="3">cv. Jamaican Lion 4</strain>
        <tissue evidence="2">Leaf</tissue>
    </source>
</reference>
<feature type="domain" description="Transposase-associated" evidence="1">
    <location>
        <begin position="3"/>
        <end position="75"/>
    </location>
</feature>
<comment type="caution">
    <text evidence="2">The sequence shown here is derived from an EMBL/GenBank/DDBJ whole genome shotgun (WGS) entry which is preliminary data.</text>
</comment>
<evidence type="ECO:0000259" key="1">
    <source>
        <dbReference type="Pfam" id="PF13963"/>
    </source>
</evidence>